<keyword evidence="3" id="KW-0808">Transferase</keyword>
<dbReference type="InterPro" id="IPR050091">
    <property type="entry name" value="PKS_NRPS_Biosynth_Enz"/>
</dbReference>
<dbReference type="eggNOG" id="COG3321">
    <property type="taxonomic scope" value="Bacteria"/>
</dbReference>
<comment type="caution">
    <text evidence="5">The sequence shown here is derived from an EMBL/GenBank/DDBJ whole genome shotgun (WGS) entry which is preliminary data.</text>
</comment>
<dbReference type="SMART" id="SM00827">
    <property type="entry name" value="PKS_AT"/>
    <property type="match status" value="1"/>
</dbReference>
<evidence type="ECO:0000313" key="5">
    <source>
        <dbReference type="EMBL" id="ENY71249.1"/>
    </source>
</evidence>
<dbReference type="InterPro" id="IPR020841">
    <property type="entry name" value="PKS_Beta-ketoAc_synthase_dom"/>
</dbReference>
<evidence type="ECO:0000256" key="2">
    <source>
        <dbReference type="ARBA" id="ARBA00022553"/>
    </source>
</evidence>
<dbReference type="Gene3D" id="3.40.366.10">
    <property type="entry name" value="Malonyl-Coenzyme A Acyl Carrier Protein, domain 2"/>
    <property type="match status" value="1"/>
</dbReference>
<dbReference type="PROSITE" id="PS52004">
    <property type="entry name" value="KS3_2"/>
    <property type="match status" value="1"/>
</dbReference>
<dbReference type="Pfam" id="PF00109">
    <property type="entry name" value="ketoacyl-synt"/>
    <property type="match status" value="1"/>
</dbReference>
<proteinExistence type="predicted"/>
<dbReference type="PATRIC" id="fig|1268237.3.peg.2811"/>
<dbReference type="Pfam" id="PF00550">
    <property type="entry name" value="PP-binding"/>
    <property type="match status" value="1"/>
</dbReference>
<organism evidence="5 6">
    <name type="scientific">Aeromonas diversa CDC 2478-85</name>
    <dbReference type="NCBI Taxonomy" id="1268237"/>
    <lineage>
        <taxon>Bacteria</taxon>
        <taxon>Pseudomonadati</taxon>
        <taxon>Pseudomonadota</taxon>
        <taxon>Gammaproteobacteria</taxon>
        <taxon>Aeromonadales</taxon>
        <taxon>Aeromonadaceae</taxon>
        <taxon>Aeromonas</taxon>
    </lineage>
</organism>
<dbReference type="PANTHER" id="PTHR43775:SF37">
    <property type="entry name" value="SI:DKEY-61P9.11"/>
    <property type="match status" value="1"/>
</dbReference>
<evidence type="ECO:0000259" key="4">
    <source>
        <dbReference type="PROSITE" id="PS52004"/>
    </source>
</evidence>
<evidence type="ECO:0000256" key="3">
    <source>
        <dbReference type="ARBA" id="ARBA00022679"/>
    </source>
</evidence>
<keyword evidence="2" id="KW-0597">Phosphoprotein</keyword>
<dbReference type="RefSeq" id="WP_005356634.1">
    <property type="nucleotide sequence ID" value="NZ_APVG01000040.1"/>
</dbReference>
<sequence>MNATGLECAVIGVSGVFPGAKNVEQWWSQLCEGVIGIRSLSHDELEAEGGANGDIIRGGVVENRYDFDPEFFGYDAQSANIMDPQLRLMHREVWQALEHAGYPPYSPRHSEDTGLFVSAAYNPYWYQRVMQSTPDHLTAVYQANTLLEPGCFATRVAYTLNLKGPAIYSNTACSSSLVCVHQAVNALLSGDCNMAVAGAAYVVPDRRGYVHQPGMILSPDGFCRPFDQSAQGTVWGEGAGFVVLKRLEDALSDHDHIYAVINGSAINNDGREKAGYTAPGLDGQVMALSRALLSSQLSADEIDFVETHGTGTRLGDPIEMQALLSVYERERPLPIGAVKANIGHLDAAAGMAGLIKAIFSLHNRYLPPHPAFDKLSDSLQQYAKKIIIPRKGIELPENKILAAGVSSFGIGGTNAHIILTSYHQPLDAGTDNARVEVFASEVLRESTLSETQELIEDAIRGSIHRNMSSVLAKNMHARLYNQIANPFLSEKNTRTALVADTTSGEVIGRCYKKPFDEKPRIVFLFTGQGSQYRGITSELYEYNSTFRRHLDRCFYKLRGLGIIEPHRLLWDTSLGVLDNTAEVQPLLFSVEYAMAHTLVESGIRPDALLGHSLGEWVALCIAGVLTLDDAIALVFHRGRLMAESPDGAMLAFNAMPPLFHSNDQAEVWTAAYNSDRHHVQAGTASAIAVLSELCKKGGISFHRLNNRHPFHTPLLRPVADEFKNEILHQSCAVCHPAIPVVSSVDGHWLSDATVTPDYLSNQICQPVNFAKGLEKLLALPGPTIFVEVGPGAGLLGFCHAMSGWNPQRHATCRTIKGRQESISDDGVFQLAMAEMMCLGVSFPQPTISVTYPTPRRAFNQATHLPLNPVPSVKKENVRHDPVERLANCWSSILGSLPTSESDFWQAGGTSLTALTLISEMSAIKGKEISSDTLYEFSKFDELVSHLKENHQKDIEPLDVLSILQDCWFRTIGQRPESSSNFWMSGGSSLSALSLSALLAEKLNLNVGLEHIYDYPVFSTLLDYLKSGVVNASKYEKSETL</sequence>
<reference evidence="5 6" key="1">
    <citation type="journal article" date="2013" name="Genome Announc.">
        <title>Draft Genome Sequence of the Aeromonas diversa Type Strain.</title>
        <authorList>
            <person name="Farfan M."/>
            <person name="Spataro N."/>
            <person name="Sanglas A."/>
            <person name="Albarral V."/>
            <person name="Loren J.G."/>
            <person name="Bosch E."/>
            <person name="Fuste M.C."/>
        </authorList>
    </citation>
    <scope>NUCLEOTIDE SEQUENCE [LARGE SCALE GENOMIC DNA]</scope>
    <source>
        <strain evidence="5 6">2478-85</strain>
    </source>
</reference>
<dbReference type="Proteomes" id="UP000023775">
    <property type="component" value="Unassembled WGS sequence"/>
</dbReference>
<dbReference type="InterPro" id="IPR016036">
    <property type="entry name" value="Malonyl_transacylase_ACP-bd"/>
</dbReference>
<dbReference type="InterPro" id="IPR016039">
    <property type="entry name" value="Thiolase-like"/>
</dbReference>
<name>N9TYR8_9GAMM</name>
<dbReference type="CDD" id="cd00833">
    <property type="entry name" value="PKS"/>
    <property type="match status" value="1"/>
</dbReference>
<dbReference type="AlphaFoldDB" id="N9TYR8"/>
<dbReference type="InterPro" id="IPR014043">
    <property type="entry name" value="Acyl_transferase_dom"/>
</dbReference>
<feature type="domain" description="Ketosynthase family 3 (KS3)" evidence="4">
    <location>
        <begin position="5"/>
        <end position="421"/>
    </location>
</feature>
<dbReference type="InterPro" id="IPR036736">
    <property type="entry name" value="ACP-like_sf"/>
</dbReference>
<dbReference type="InterPro" id="IPR014031">
    <property type="entry name" value="Ketoacyl_synth_C"/>
</dbReference>
<dbReference type="SMART" id="SM00825">
    <property type="entry name" value="PKS_KS"/>
    <property type="match status" value="1"/>
</dbReference>
<evidence type="ECO:0000256" key="1">
    <source>
        <dbReference type="ARBA" id="ARBA00022450"/>
    </source>
</evidence>
<dbReference type="InterPro" id="IPR014030">
    <property type="entry name" value="Ketoacyl_synth_N"/>
</dbReference>
<keyword evidence="6" id="KW-1185">Reference proteome</keyword>
<dbReference type="InterPro" id="IPR009081">
    <property type="entry name" value="PP-bd_ACP"/>
</dbReference>
<dbReference type="GO" id="GO:0006633">
    <property type="term" value="P:fatty acid biosynthetic process"/>
    <property type="evidence" value="ECO:0007669"/>
    <property type="project" value="TreeGrafter"/>
</dbReference>
<dbReference type="Pfam" id="PF00698">
    <property type="entry name" value="Acyl_transf_1"/>
    <property type="match status" value="1"/>
</dbReference>
<protein>
    <submittedName>
        <fullName evidence="5">Polyketide synthase subunit</fullName>
    </submittedName>
</protein>
<dbReference type="SUPFAM" id="SSF52151">
    <property type="entry name" value="FabD/lysophospholipase-like"/>
    <property type="match status" value="1"/>
</dbReference>
<dbReference type="Pfam" id="PF02801">
    <property type="entry name" value="Ketoacyl-synt_C"/>
    <property type="match status" value="1"/>
</dbReference>
<dbReference type="Gene3D" id="3.40.47.10">
    <property type="match status" value="1"/>
</dbReference>
<dbReference type="OrthoDB" id="9030879at2"/>
<gene>
    <name evidence="5" type="ORF">G114_14291</name>
</gene>
<dbReference type="InterPro" id="IPR016035">
    <property type="entry name" value="Acyl_Trfase/lysoPLipase"/>
</dbReference>
<dbReference type="SUPFAM" id="SSF47336">
    <property type="entry name" value="ACP-like"/>
    <property type="match status" value="2"/>
</dbReference>
<accession>N9TYR8</accession>
<dbReference type="Gene3D" id="1.10.1200.10">
    <property type="entry name" value="ACP-like"/>
    <property type="match status" value="2"/>
</dbReference>
<keyword evidence="1" id="KW-0596">Phosphopantetheine</keyword>
<dbReference type="InterPro" id="IPR001227">
    <property type="entry name" value="Ac_transferase_dom_sf"/>
</dbReference>
<dbReference type="SUPFAM" id="SSF55048">
    <property type="entry name" value="Probable ACP-binding domain of malonyl-CoA ACP transacylase"/>
    <property type="match status" value="1"/>
</dbReference>
<dbReference type="GO" id="GO:0004312">
    <property type="term" value="F:fatty acid synthase activity"/>
    <property type="evidence" value="ECO:0007669"/>
    <property type="project" value="TreeGrafter"/>
</dbReference>
<dbReference type="EMBL" id="APVG01000040">
    <property type="protein sequence ID" value="ENY71249.1"/>
    <property type="molecule type" value="Genomic_DNA"/>
</dbReference>
<evidence type="ECO:0000313" key="6">
    <source>
        <dbReference type="Proteomes" id="UP000023775"/>
    </source>
</evidence>
<dbReference type="SUPFAM" id="SSF53901">
    <property type="entry name" value="Thiolase-like"/>
    <property type="match status" value="1"/>
</dbReference>
<dbReference type="PANTHER" id="PTHR43775">
    <property type="entry name" value="FATTY ACID SYNTHASE"/>
    <property type="match status" value="1"/>
</dbReference>